<dbReference type="NCBIfam" id="TIGR01484">
    <property type="entry name" value="HAD-SF-IIB"/>
    <property type="match status" value="1"/>
</dbReference>
<evidence type="ECO:0000313" key="2">
    <source>
        <dbReference type="Proteomes" id="UP000679779"/>
    </source>
</evidence>
<dbReference type="AlphaFoldDB" id="A0A919XEM3"/>
<accession>A0A919XEM3</accession>
<proteinExistence type="predicted"/>
<dbReference type="Proteomes" id="UP000679779">
    <property type="component" value="Unassembled WGS sequence"/>
</dbReference>
<dbReference type="PANTHER" id="PTHR10000">
    <property type="entry name" value="PHOSPHOSERINE PHOSPHATASE"/>
    <property type="match status" value="1"/>
</dbReference>
<dbReference type="GO" id="GO:0000287">
    <property type="term" value="F:magnesium ion binding"/>
    <property type="evidence" value="ECO:0007669"/>
    <property type="project" value="TreeGrafter"/>
</dbReference>
<dbReference type="InterPro" id="IPR000150">
    <property type="entry name" value="Cof"/>
</dbReference>
<dbReference type="EMBL" id="BORQ01000001">
    <property type="protein sequence ID" value="GIO29058.1"/>
    <property type="molecule type" value="Genomic_DNA"/>
</dbReference>
<dbReference type="SFLD" id="SFLDG01140">
    <property type="entry name" value="C2.B:_Phosphomannomutase_and_P"/>
    <property type="match status" value="1"/>
</dbReference>
<dbReference type="GO" id="GO:0016791">
    <property type="term" value="F:phosphatase activity"/>
    <property type="evidence" value="ECO:0007669"/>
    <property type="project" value="TreeGrafter"/>
</dbReference>
<dbReference type="InterPro" id="IPR006379">
    <property type="entry name" value="HAD-SF_hydro_IIB"/>
</dbReference>
<dbReference type="NCBIfam" id="TIGR00099">
    <property type="entry name" value="Cof-subfamily"/>
    <property type="match status" value="1"/>
</dbReference>
<dbReference type="Gene3D" id="3.40.50.1000">
    <property type="entry name" value="HAD superfamily/HAD-like"/>
    <property type="match status" value="1"/>
</dbReference>
<dbReference type="SUPFAM" id="SSF56784">
    <property type="entry name" value="HAD-like"/>
    <property type="match status" value="1"/>
</dbReference>
<gene>
    <name evidence="1" type="ORF">J2TS6_01990</name>
</gene>
<comment type="caution">
    <text evidence="1">The sequence shown here is derived from an EMBL/GenBank/DDBJ whole genome shotgun (WGS) entry which is preliminary data.</text>
</comment>
<name>A0A919XEM3_9BACL</name>
<organism evidence="1 2">
    <name type="scientific">Paenibacillus albilobatus</name>
    <dbReference type="NCBI Taxonomy" id="2716884"/>
    <lineage>
        <taxon>Bacteria</taxon>
        <taxon>Bacillati</taxon>
        <taxon>Bacillota</taxon>
        <taxon>Bacilli</taxon>
        <taxon>Bacillales</taxon>
        <taxon>Paenibacillaceae</taxon>
        <taxon>Paenibacillus</taxon>
    </lineage>
</organism>
<dbReference type="SFLD" id="SFLDG01144">
    <property type="entry name" value="C2.B.4:_PGP_Like"/>
    <property type="match status" value="1"/>
</dbReference>
<protein>
    <submittedName>
        <fullName evidence="1">Haloacid dehalogenase</fullName>
    </submittedName>
</protein>
<dbReference type="SFLD" id="SFLDS00003">
    <property type="entry name" value="Haloacid_Dehalogenase"/>
    <property type="match status" value="1"/>
</dbReference>
<dbReference type="PANTHER" id="PTHR10000:SF8">
    <property type="entry name" value="HAD SUPERFAMILY HYDROLASE-LIKE, TYPE 3"/>
    <property type="match status" value="1"/>
</dbReference>
<dbReference type="PROSITE" id="PS01229">
    <property type="entry name" value="COF_2"/>
    <property type="match status" value="1"/>
</dbReference>
<dbReference type="CDD" id="cd07516">
    <property type="entry name" value="HAD_Pase"/>
    <property type="match status" value="1"/>
</dbReference>
<dbReference type="InterPro" id="IPR023214">
    <property type="entry name" value="HAD_sf"/>
</dbReference>
<dbReference type="GO" id="GO:0005829">
    <property type="term" value="C:cytosol"/>
    <property type="evidence" value="ECO:0007669"/>
    <property type="project" value="TreeGrafter"/>
</dbReference>
<dbReference type="InterPro" id="IPR036412">
    <property type="entry name" value="HAD-like_sf"/>
</dbReference>
<sequence length="272" mass="30070">MKYKMIVLDLDDTLLRDDLTISPRTKEALMTAQKEGMKVVLASGRPTFGMKPIAKELELEKYGSFILSFNGAKITDCRTGEEIFSSTLSVDTVHRLYRISQEEGLSILTYSSDRIITENSNEYTEIESGLTGMSIQEVESFVETVREPVVKTLMVGAPEKVAEAEKKLQAELAGELSVMRSKPFFLEFTEAGVDKGTSLHQLIGHLGIQQEEVIAMGDSSNDLPMIRFAGLGVAMGNAREEIKEAADYVTDSNMNDGVAKVIEKFVFAYQEA</sequence>
<dbReference type="Pfam" id="PF08282">
    <property type="entry name" value="Hydrolase_3"/>
    <property type="match status" value="1"/>
</dbReference>
<evidence type="ECO:0000313" key="1">
    <source>
        <dbReference type="EMBL" id="GIO29058.1"/>
    </source>
</evidence>
<dbReference type="Gene3D" id="3.30.1240.10">
    <property type="match status" value="1"/>
</dbReference>
<dbReference type="RefSeq" id="WP_160041985.1">
    <property type="nucleotide sequence ID" value="NZ_BORQ01000001.1"/>
</dbReference>
<reference evidence="1" key="1">
    <citation type="submission" date="2021-03" db="EMBL/GenBank/DDBJ databases">
        <title>Antimicrobial resistance genes in bacteria isolated from Japanese honey, and their potential for conferring macrolide and lincosamide resistance in the American foulbrood pathogen Paenibacillus larvae.</title>
        <authorList>
            <person name="Okamoto M."/>
            <person name="Kumagai M."/>
            <person name="Kanamori H."/>
            <person name="Takamatsu D."/>
        </authorList>
    </citation>
    <scope>NUCLEOTIDE SEQUENCE</scope>
    <source>
        <strain evidence="1">J2TS6</strain>
    </source>
</reference>
<keyword evidence="2" id="KW-1185">Reference proteome</keyword>